<comment type="similarity">
    <text evidence="2">Belongs to the sodium:neurotransmitter symporter (SNF) (TC 2.A.22) family.</text>
</comment>
<dbReference type="PROSITE" id="PS50267">
    <property type="entry name" value="NA_NEUROTRAN_SYMP_3"/>
    <property type="match status" value="1"/>
</dbReference>
<evidence type="ECO:0000313" key="12">
    <source>
        <dbReference type="EMBL" id="KAJ8911960.1"/>
    </source>
</evidence>
<dbReference type="SUPFAM" id="SSF161070">
    <property type="entry name" value="SNF-like"/>
    <property type="match status" value="1"/>
</dbReference>
<feature type="transmembrane region" description="Helical" evidence="10">
    <location>
        <begin position="454"/>
        <end position="476"/>
    </location>
</feature>
<feature type="transmembrane region" description="Helical" evidence="10">
    <location>
        <begin position="496"/>
        <end position="517"/>
    </location>
</feature>
<accession>A0AAV8VD84</accession>
<feature type="transmembrane region" description="Helical" evidence="10">
    <location>
        <begin position="198"/>
        <end position="220"/>
    </location>
</feature>
<feature type="transmembrane region" description="Helical" evidence="10">
    <location>
        <begin position="279"/>
        <end position="305"/>
    </location>
</feature>
<keyword evidence="6 10" id="KW-1133">Transmembrane helix</keyword>
<evidence type="ECO:0000256" key="1">
    <source>
        <dbReference type="ARBA" id="ARBA00004141"/>
    </source>
</evidence>
<dbReference type="GO" id="GO:0015187">
    <property type="term" value="F:glycine transmembrane transporter activity"/>
    <property type="evidence" value="ECO:0007669"/>
    <property type="project" value="TreeGrafter"/>
</dbReference>
<keyword evidence="8" id="KW-0915">Sodium</keyword>
<evidence type="ECO:0000256" key="9">
    <source>
        <dbReference type="PIRSR" id="PIRSR600175-2"/>
    </source>
</evidence>
<dbReference type="GO" id="GO:0089718">
    <property type="term" value="P:amino acid import across plasma membrane"/>
    <property type="evidence" value="ECO:0007669"/>
    <property type="project" value="TreeGrafter"/>
</dbReference>
<keyword evidence="13" id="KW-1185">Reference proteome</keyword>
<dbReference type="GO" id="GO:0015179">
    <property type="term" value="F:L-amino acid transmembrane transporter activity"/>
    <property type="evidence" value="ECO:0007669"/>
    <property type="project" value="TreeGrafter"/>
</dbReference>
<comment type="subcellular location">
    <subcellularLocation>
        <location evidence="1">Membrane</location>
        <topology evidence="1">Multi-pass membrane protein</topology>
    </subcellularLocation>
</comment>
<feature type="binding site" evidence="8">
    <location>
        <position position="286"/>
    </location>
    <ligand>
        <name>Na(+)</name>
        <dbReference type="ChEBI" id="CHEBI:29101"/>
        <label>1</label>
    </ligand>
</feature>
<keyword evidence="9" id="KW-1015">Disulfide bond</keyword>
<keyword evidence="11" id="KW-0732">Signal</keyword>
<feature type="signal peptide" evidence="11">
    <location>
        <begin position="1"/>
        <end position="17"/>
    </location>
</feature>
<dbReference type="EMBL" id="JANEYG010000153">
    <property type="protein sequence ID" value="KAJ8911960.1"/>
    <property type="molecule type" value="Genomic_DNA"/>
</dbReference>
<dbReference type="GO" id="GO:0005283">
    <property type="term" value="F:amino acid:sodium symporter activity"/>
    <property type="evidence" value="ECO:0007669"/>
    <property type="project" value="TreeGrafter"/>
</dbReference>
<feature type="transmembrane region" description="Helical" evidence="10">
    <location>
        <begin position="173"/>
        <end position="192"/>
    </location>
</feature>
<evidence type="ECO:0000313" key="13">
    <source>
        <dbReference type="Proteomes" id="UP001159042"/>
    </source>
</evidence>
<dbReference type="PRINTS" id="PR00176">
    <property type="entry name" value="NANEUSMPORT"/>
</dbReference>
<dbReference type="InterPro" id="IPR037272">
    <property type="entry name" value="SNS_sf"/>
</dbReference>
<evidence type="ECO:0000256" key="7">
    <source>
        <dbReference type="ARBA" id="ARBA00023136"/>
    </source>
</evidence>
<evidence type="ECO:0000256" key="2">
    <source>
        <dbReference type="ARBA" id="ARBA00006459"/>
    </source>
</evidence>
<evidence type="ECO:0000256" key="11">
    <source>
        <dbReference type="SAM" id="SignalP"/>
    </source>
</evidence>
<proteinExistence type="inferred from homology"/>
<evidence type="ECO:0000256" key="8">
    <source>
        <dbReference type="PIRSR" id="PIRSR600175-1"/>
    </source>
</evidence>
<comment type="caution">
    <text evidence="12">The sequence shown here is derived from an EMBL/GenBank/DDBJ whole genome shotgun (WGS) entry which is preliminary data.</text>
</comment>
<dbReference type="GO" id="GO:0005886">
    <property type="term" value="C:plasma membrane"/>
    <property type="evidence" value="ECO:0007669"/>
    <property type="project" value="TreeGrafter"/>
</dbReference>
<organism evidence="12 13">
    <name type="scientific">Exocentrus adspersus</name>
    <dbReference type="NCBI Taxonomy" id="1586481"/>
    <lineage>
        <taxon>Eukaryota</taxon>
        <taxon>Metazoa</taxon>
        <taxon>Ecdysozoa</taxon>
        <taxon>Arthropoda</taxon>
        <taxon>Hexapoda</taxon>
        <taxon>Insecta</taxon>
        <taxon>Pterygota</taxon>
        <taxon>Neoptera</taxon>
        <taxon>Endopterygota</taxon>
        <taxon>Coleoptera</taxon>
        <taxon>Polyphaga</taxon>
        <taxon>Cucujiformia</taxon>
        <taxon>Chrysomeloidea</taxon>
        <taxon>Cerambycidae</taxon>
        <taxon>Lamiinae</taxon>
        <taxon>Acanthocinini</taxon>
        <taxon>Exocentrus</taxon>
    </lineage>
</organism>
<gene>
    <name evidence="12" type="ORF">NQ315_012771</name>
</gene>
<dbReference type="AlphaFoldDB" id="A0AAV8VD84"/>
<evidence type="ECO:0000256" key="3">
    <source>
        <dbReference type="ARBA" id="ARBA00022448"/>
    </source>
</evidence>
<keyword evidence="4 10" id="KW-0812">Transmembrane</keyword>
<dbReference type="GO" id="GO:0046872">
    <property type="term" value="F:metal ion binding"/>
    <property type="evidence" value="ECO:0007669"/>
    <property type="project" value="UniProtKB-KW"/>
</dbReference>
<evidence type="ECO:0000256" key="4">
    <source>
        <dbReference type="ARBA" id="ARBA00022692"/>
    </source>
</evidence>
<dbReference type="InterPro" id="IPR000175">
    <property type="entry name" value="Na/ntran_symport"/>
</dbReference>
<dbReference type="Pfam" id="PF00209">
    <property type="entry name" value="SNF"/>
    <property type="match status" value="2"/>
</dbReference>
<keyword evidence="8" id="KW-0479">Metal-binding</keyword>
<feature type="binding site" evidence="8">
    <location>
        <position position="351"/>
    </location>
    <ligand>
        <name>Na(+)</name>
        <dbReference type="ChEBI" id="CHEBI:29101"/>
        <label>1</label>
    </ligand>
</feature>
<feature type="disulfide bond" evidence="9">
    <location>
        <begin position="77"/>
        <end position="86"/>
    </location>
</feature>
<keyword evidence="7 10" id="KW-0472">Membrane</keyword>
<keyword evidence="5" id="KW-0769">Symport</keyword>
<evidence type="ECO:0000256" key="6">
    <source>
        <dbReference type="ARBA" id="ARBA00022989"/>
    </source>
</evidence>
<reference evidence="12 13" key="1">
    <citation type="journal article" date="2023" name="Insect Mol. Biol.">
        <title>Genome sequencing provides insights into the evolution of gene families encoding plant cell wall-degrading enzymes in longhorned beetles.</title>
        <authorList>
            <person name="Shin N.R."/>
            <person name="Okamura Y."/>
            <person name="Kirsch R."/>
            <person name="Pauchet Y."/>
        </authorList>
    </citation>
    <scope>NUCLEOTIDE SEQUENCE [LARGE SCALE GENOMIC DNA]</scope>
    <source>
        <strain evidence="12">EAD_L_NR</strain>
    </source>
</reference>
<name>A0AAV8VD84_9CUCU</name>
<feature type="transmembrane region" description="Helical" evidence="10">
    <location>
        <begin position="37"/>
        <end position="65"/>
    </location>
</feature>
<keyword evidence="3" id="KW-0813">Transport</keyword>
<evidence type="ECO:0000256" key="10">
    <source>
        <dbReference type="SAM" id="Phobius"/>
    </source>
</evidence>
<feature type="transmembrane region" description="Helical" evidence="10">
    <location>
        <begin position="412"/>
        <end position="433"/>
    </location>
</feature>
<dbReference type="PANTHER" id="PTHR11616:SF236">
    <property type="entry name" value="TRANSPORTER"/>
    <property type="match status" value="1"/>
</dbReference>
<dbReference type="PANTHER" id="PTHR11616">
    <property type="entry name" value="SODIUM/CHLORIDE DEPENDENT TRANSPORTER"/>
    <property type="match status" value="1"/>
</dbReference>
<feature type="transmembrane region" description="Helical" evidence="10">
    <location>
        <begin position="342"/>
        <end position="367"/>
    </location>
</feature>
<feature type="transmembrane region" description="Helical" evidence="10">
    <location>
        <begin position="379"/>
        <end position="406"/>
    </location>
</feature>
<dbReference type="Proteomes" id="UP001159042">
    <property type="component" value="Unassembled WGS sequence"/>
</dbReference>
<sequence length="562" mass="63400">MLVLMGMPIFLLELVVGQYSGLGPDMAFANMAPIFNGLGYCTLVVITFVTIYYMVIIAWTVFYFFASFTMDLGYGNCHNDFNTIGCYSATEDAKCAKTETYFNRTCMDVNTLCQRFNYTNSFNRTYCNDTDGNAVAVHNIVNRTLATAEYFRDYVLGVGEADWYNFGAIRWELVGCLLLSWIVGYFCVIKGVKTSGKAVYFTALFPYVILTALVVQGCILEGAIDGIRLYIYPQWEKLLEVNVWAQAASQTFYSFGIGCGSLITLASYNNFNNNCVNDVLIVSFTNAFTSVYAGFAIFGMLGFLANQMDIPVEDVAADGPGLAFVAYPEAILRLPAPTVWSILFFFMLFVLGLGCQFAGVEAISCLIMDKWPQVRKKQIYLTLGICTTCFVLAIPMCFSGGIYIFTLMEWNTASWAILLIGFCEATVVSWVYGCNKFIDNMADMKMKLSKFSRYFWWTSWVIITPATLLGIFAFQMSNFSRIYYEDYTFPLWADSIGWMIGLTTLAPLFVFGTWTLWKREYRGWSLFQPTLRWKPQCAVSDSRVSLTKVGVSRESTTTLQKN</sequence>
<protein>
    <recommendedName>
        <fullName evidence="14">Sodium-and chloride-dependent glycine transporter 2</fullName>
    </recommendedName>
</protein>
<feature type="binding site" evidence="8">
    <location>
        <position position="254"/>
    </location>
    <ligand>
        <name>Na(+)</name>
        <dbReference type="ChEBI" id="CHEBI:29101"/>
        <label>1</label>
    </ligand>
</feature>
<evidence type="ECO:0008006" key="14">
    <source>
        <dbReference type="Google" id="ProtNLM"/>
    </source>
</evidence>
<feature type="chain" id="PRO_5043765243" description="Sodium-and chloride-dependent glycine transporter 2" evidence="11">
    <location>
        <begin position="18"/>
        <end position="562"/>
    </location>
</feature>
<evidence type="ECO:0000256" key="5">
    <source>
        <dbReference type="ARBA" id="ARBA00022847"/>
    </source>
</evidence>